<protein>
    <submittedName>
        <fullName evidence="1">Uncharacterized protein</fullName>
    </submittedName>
</protein>
<reference evidence="1" key="1">
    <citation type="submission" date="2022-08" db="EMBL/GenBank/DDBJ databases">
        <title>Complete Genome Sequences of 2 Bosea sp. soil isolates.</title>
        <authorList>
            <person name="Alvarez Arevalo M."/>
            <person name="Sterndorff E.B."/>
            <person name="Faurdal D."/>
            <person name="Joergensen T.S."/>
            <person name="Weber T."/>
        </authorList>
    </citation>
    <scope>NUCLEOTIDE SEQUENCE</scope>
    <source>
        <strain evidence="1">NBC_00436</strain>
    </source>
</reference>
<organism evidence="1">
    <name type="scientific">Bosea sp. NBC_00436</name>
    <dbReference type="NCBI Taxonomy" id="2969620"/>
    <lineage>
        <taxon>Bacteria</taxon>
        <taxon>Pseudomonadati</taxon>
        <taxon>Pseudomonadota</taxon>
        <taxon>Alphaproteobacteria</taxon>
        <taxon>Hyphomicrobiales</taxon>
        <taxon>Boseaceae</taxon>
        <taxon>Bosea</taxon>
    </lineage>
</organism>
<dbReference type="AlphaFoldDB" id="A0A9E7ZYY4"/>
<gene>
    <name evidence="1" type="ORF">NWE54_21100</name>
</gene>
<sequence>MPSDERGERLQIMLNQDELRALEDWRFSKRMPSRAAAVRELLRRGLAAEGFDLAGEGVQSKQFGIVDKGGADASSDEET</sequence>
<evidence type="ECO:0000313" key="1">
    <source>
        <dbReference type="EMBL" id="UZF89882.1"/>
    </source>
</evidence>
<accession>A0A9E7ZYY4</accession>
<dbReference type="EMBL" id="CP102774">
    <property type="protein sequence ID" value="UZF89882.1"/>
    <property type="molecule type" value="Genomic_DNA"/>
</dbReference>
<proteinExistence type="predicted"/>
<name>A0A9E7ZYY4_9HYPH</name>